<reference evidence="1 2" key="1">
    <citation type="journal article" date="2014" name="Science">
        <title>Plant genetics. Early allopolyploid evolution in the post-Neolithic Brassica napus oilseed genome.</title>
        <authorList>
            <person name="Chalhoub B."/>
            <person name="Denoeud F."/>
            <person name="Liu S."/>
            <person name="Parkin I.A."/>
            <person name="Tang H."/>
            <person name="Wang X."/>
            <person name="Chiquet J."/>
            <person name="Belcram H."/>
            <person name="Tong C."/>
            <person name="Samans B."/>
            <person name="Correa M."/>
            <person name="Da Silva C."/>
            <person name="Just J."/>
            <person name="Falentin C."/>
            <person name="Koh C.S."/>
            <person name="Le Clainche I."/>
            <person name="Bernard M."/>
            <person name="Bento P."/>
            <person name="Noel B."/>
            <person name="Labadie K."/>
            <person name="Alberti A."/>
            <person name="Charles M."/>
            <person name="Arnaud D."/>
            <person name="Guo H."/>
            <person name="Daviaud C."/>
            <person name="Alamery S."/>
            <person name="Jabbari K."/>
            <person name="Zhao M."/>
            <person name="Edger P.P."/>
            <person name="Chelaifa H."/>
            <person name="Tack D."/>
            <person name="Lassalle G."/>
            <person name="Mestiri I."/>
            <person name="Schnel N."/>
            <person name="Le Paslier M.C."/>
            <person name="Fan G."/>
            <person name="Renault V."/>
            <person name="Bayer P.E."/>
            <person name="Golicz A.A."/>
            <person name="Manoli S."/>
            <person name="Lee T.H."/>
            <person name="Thi V.H."/>
            <person name="Chalabi S."/>
            <person name="Hu Q."/>
            <person name="Fan C."/>
            <person name="Tollenaere R."/>
            <person name="Lu Y."/>
            <person name="Battail C."/>
            <person name="Shen J."/>
            <person name="Sidebottom C.H."/>
            <person name="Wang X."/>
            <person name="Canaguier A."/>
            <person name="Chauveau A."/>
            <person name="Berard A."/>
            <person name="Deniot G."/>
            <person name="Guan M."/>
            <person name="Liu Z."/>
            <person name="Sun F."/>
            <person name="Lim Y.P."/>
            <person name="Lyons E."/>
            <person name="Town C.D."/>
            <person name="Bancroft I."/>
            <person name="Wang X."/>
            <person name="Meng J."/>
            <person name="Ma J."/>
            <person name="Pires J.C."/>
            <person name="King G.J."/>
            <person name="Brunel D."/>
            <person name="Delourme R."/>
            <person name="Renard M."/>
            <person name="Aury J.M."/>
            <person name="Adams K.L."/>
            <person name="Batley J."/>
            <person name="Snowdon R.J."/>
            <person name="Tost J."/>
            <person name="Edwards D."/>
            <person name="Zhou Y."/>
            <person name="Hua W."/>
            <person name="Sharpe A.G."/>
            <person name="Paterson A.H."/>
            <person name="Guan C."/>
            <person name="Wincker P."/>
        </authorList>
    </citation>
    <scope>NUCLEOTIDE SEQUENCE [LARGE SCALE GENOMIC DNA]</scope>
    <source>
        <strain evidence="2">cv. Darmor-bzh</strain>
    </source>
</reference>
<dbReference type="PaxDb" id="3708-A0A078GJV1"/>
<proteinExistence type="predicted"/>
<evidence type="ECO:0000313" key="1">
    <source>
        <dbReference type="EMBL" id="CDY25447.1"/>
    </source>
</evidence>
<evidence type="ECO:0000313" key="2">
    <source>
        <dbReference type="Proteomes" id="UP000028999"/>
    </source>
</evidence>
<keyword evidence="2" id="KW-1185">Reference proteome</keyword>
<protein>
    <submittedName>
        <fullName evidence="1">BnaC09g39620D protein</fullName>
    </submittedName>
</protein>
<organism evidence="1 2">
    <name type="scientific">Brassica napus</name>
    <name type="common">Rape</name>
    <dbReference type="NCBI Taxonomy" id="3708"/>
    <lineage>
        <taxon>Eukaryota</taxon>
        <taxon>Viridiplantae</taxon>
        <taxon>Streptophyta</taxon>
        <taxon>Embryophyta</taxon>
        <taxon>Tracheophyta</taxon>
        <taxon>Spermatophyta</taxon>
        <taxon>Magnoliopsida</taxon>
        <taxon>eudicotyledons</taxon>
        <taxon>Gunneridae</taxon>
        <taxon>Pentapetalae</taxon>
        <taxon>rosids</taxon>
        <taxon>malvids</taxon>
        <taxon>Brassicales</taxon>
        <taxon>Brassicaceae</taxon>
        <taxon>Brassiceae</taxon>
        <taxon>Brassica</taxon>
    </lineage>
</organism>
<dbReference type="EMBL" id="LK032175">
    <property type="protein sequence ID" value="CDY25447.1"/>
    <property type="molecule type" value="Genomic_DNA"/>
</dbReference>
<dbReference type="AlphaFoldDB" id="A0A078GJV1"/>
<sequence>MRKNFLSHLLKELERSRQYRWLSLSQLGQRS</sequence>
<name>A0A078GJV1_BRANA</name>
<gene>
    <name evidence="1" type="primary">BnaC09g39620D</name>
    <name evidence="1" type="ORF">GSBRNA2T00032658001</name>
</gene>
<accession>A0A078GJV1</accession>
<dbReference type="Proteomes" id="UP000028999">
    <property type="component" value="Unassembled WGS sequence"/>
</dbReference>
<dbReference type="Gramene" id="CDY25447">
    <property type="protein sequence ID" value="CDY25447"/>
    <property type="gene ID" value="GSBRNA2T00032658001"/>
</dbReference>